<evidence type="ECO:0000256" key="4">
    <source>
        <dbReference type="ARBA" id="ARBA00023015"/>
    </source>
</evidence>
<evidence type="ECO:0000259" key="10">
    <source>
        <dbReference type="PROSITE" id="PS51843"/>
    </source>
</evidence>
<feature type="domain" description="NR LBD" evidence="10">
    <location>
        <begin position="118"/>
        <end position="364"/>
    </location>
</feature>
<keyword evidence="5" id="KW-0238">DNA-binding</keyword>
<keyword evidence="1" id="KW-0479">Metal-binding</keyword>
<dbReference type="AlphaFoldDB" id="G0PIG9"/>
<dbReference type="SUPFAM" id="SSF57716">
    <property type="entry name" value="Glucocorticoid receptor-like (DNA-binding domain)"/>
    <property type="match status" value="1"/>
</dbReference>
<evidence type="ECO:0000313" key="11">
    <source>
        <dbReference type="EMBL" id="EGT57718.1"/>
    </source>
</evidence>
<dbReference type="Gene3D" id="3.30.50.10">
    <property type="entry name" value="Erythroid Transcription Factor GATA-1, subunit A"/>
    <property type="match status" value="1"/>
</dbReference>
<reference evidence="12" key="1">
    <citation type="submission" date="2011-07" db="EMBL/GenBank/DDBJ databases">
        <authorList>
            <consortium name="Caenorhabditis brenneri Sequencing and Analysis Consortium"/>
            <person name="Wilson R.K."/>
        </authorList>
    </citation>
    <scope>NUCLEOTIDE SEQUENCE [LARGE SCALE GENOMIC DNA]</scope>
    <source>
        <strain evidence="12">PB2801</strain>
    </source>
</reference>
<dbReference type="PROSITE" id="PS51843">
    <property type="entry name" value="NR_LBD"/>
    <property type="match status" value="1"/>
</dbReference>
<gene>
    <name evidence="11" type="ORF">CAEBREN_22734</name>
</gene>
<dbReference type="GO" id="GO:0008270">
    <property type="term" value="F:zinc ion binding"/>
    <property type="evidence" value="ECO:0007669"/>
    <property type="project" value="UniProtKB-KW"/>
</dbReference>
<dbReference type="PANTHER" id="PTHR46587">
    <property type="entry name" value="NUCLEAR HORMONE RECEPTOR FAMILY"/>
    <property type="match status" value="1"/>
</dbReference>
<dbReference type="InParanoid" id="G0PIG9"/>
<evidence type="ECO:0000256" key="7">
    <source>
        <dbReference type="ARBA" id="ARBA00023170"/>
    </source>
</evidence>
<dbReference type="PRINTS" id="PR00047">
    <property type="entry name" value="STROIDFINGER"/>
</dbReference>
<accession>G0PIG9</accession>
<protein>
    <submittedName>
        <fullName evidence="11">Uncharacterized protein</fullName>
    </submittedName>
</protein>
<dbReference type="Pfam" id="PF00105">
    <property type="entry name" value="zf-C4"/>
    <property type="match status" value="1"/>
</dbReference>
<keyword evidence="2" id="KW-0863">Zinc-finger</keyword>
<evidence type="ECO:0000313" key="12">
    <source>
        <dbReference type="Proteomes" id="UP000008068"/>
    </source>
</evidence>
<dbReference type="EMBL" id="GL380567">
    <property type="protein sequence ID" value="EGT57718.1"/>
    <property type="molecule type" value="Genomic_DNA"/>
</dbReference>
<dbReference type="OrthoDB" id="5771769at2759"/>
<evidence type="ECO:0000256" key="6">
    <source>
        <dbReference type="ARBA" id="ARBA00023163"/>
    </source>
</evidence>
<keyword evidence="7" id="KW-0675">Receptor</keyword>
<keyword evidence="12" id="KW-1185">Reference proteome</keyword>
<dbReference type="SMART" id="SM00430">
    <property type="entry name" value="HOLI"/>
    <property type="match status" value="1"/>
</dbReference>
<dbReference type="GO" id="GO:0003700">
    <property type="term" value="F:DNA-binding transcription factor activity"/>
    <property type="evidence" value="ECO:0007669"/>
    <property type="project" value="InterPro"/>
</dbReference>
<organism evidence="12">
    <name type="scientific">Caenorhabditis brenneri</name>
    <name type="common">Nematode worm</name>
    <dbReference type="NCBI Taxonomy" id="135651"/>
    <lineage>
        <taxon>Eukaryota</taxon>
        <taxon>Metazoa</taxon>
        <taxon>Ecdysozoa</taxon>
        <taxon>Nematoda</taxon>
        <taxon>Chromadorea</taxon>
        <taxon>Rhabditida</taxon>
        <taxon>Rhabditina</taxon>
        <taxon>Rhabditomorpha</taxon>
        <taxon>Rhabditoidea</taxon>
        <taxon>Rhabditidae</taxon>
        <taxon>Peloderinae</taxon>
        <taxon>Caenorhabditis</taxon>
    </lineage>
</organism>
<keyword evidence="3" id="KW-0862">Zinc</keyword>
<keyword evidence="8" id="KW-0539">Nucleus</keyword>
<proteinExistence type="predicted"/>
<dbReference type="GO" id="GO:0043565">
    <property type="term" value="F:sequence-specific DNA binding"/>
    <property type="evidence" value="ECO:0007669"/>
    <property type="project" value="InterPro"/>
</dbReference>
<sequence>MSIPRQIPASCAVCGGQPNGSRYGPVTCLGCMVFFRRAIQQGKNGNCEKQCNRNIGFAGMKASCRNCRLQECLNAGMNPNAIQFRDKLGPRKPKKAGMIEISNRTDTDFDCLVQLQRKQRELHQRYSGSNRITEESGLVKIKNKYYHRAKPYDIELTLKLSFRNATDWAKQFNSFWNLKEIEKKLVISEFGISFLLVDQAYKTACKSDRRFWLLQNDSYLNPDYFFGMPVEDKATEESEYVVAQAKCHAEFVDSLLKCLKKPFSLLKIDKLECVLLKTLLLLAPSFPGRVSLDDSEKVIARCMSNLMNYSYKKSPENGMVRFGEIILLMQSIRSTVKQFYNQTKRSYCFDISKFDTFVRSNFVT</sequence>
<dbReference type="PANTHER" id="PTHR46587:SF1">
    <property type="entry name" value="NUCLEAR HORMONE RECEPTOR FAMILY-RELATED"/>
    <property type="match status" value="1"/>
</dbReference>
<dbReference type="SMART" id="SM00399">
    <property type="entry name" value="ZnF_C4"/>
    <property type="match status" value="1"/>
</dbReference>
<dbReference type="InterPro" id="IPR001628">
    <property type="entry name" value="Znf_hrmn_rcpt"/>
</dbReference>
<dbReference type="eggNOG" id="KOG3575">
    <property type="taxonomic scope" value="Eukaryota"/>
</dbReference>
<dbReference type="Proteomes" id="UP000008068">
    <property type="component" value="Unassembled WGS sequence"/>
</dbReference>
<evidence type="ECO:0000256" key="5">
    <source>
        <dbReference type="ARBA" id="ARBA00023125"/>
    </source>
</evidence>
<dbReference type="PRINTS" id="PR00398">
    <property type="entry name" value="STRDHORMONER"/>
</dbReference>
<evidence type="ECO:0000256" key="2">
    <source>
        <dbReference type="ARBA" id="ARBA00022771"/>
    </source>
</evidence>
<dbReference type="HOGENOM" id="CLU_007368_0_0_1"/>
<dbReference type="InterPro" id="IPR013088">
    <property type="entry name" value="Znf_NHR/GATA"/>
</dbReference>
<dbReference type="Pfam" id="PF00104">
    <property type="entry name" value="Hormone_recep"/>
    <property type="match status" value="1"/>
</dbReference>
<evidence type="ECO:0000256" key="8">
    <source>
        <dbReference type="ARBA" id="ARBA00023242"/>
    </source>
</evidence>
<name>G0PIG9_CAEBE</name>
<dbReference type="OMA" id="NAMEWAN"/>
<keyword evidence="6" id="KW-0804">Transcription</keyword>
<dbReference type="SUPFAM" id="SSF48508">
    <property type="entry name" value="Nuclear receptor ligand-binding domain"/>
    <property type="match status" value="1"/>
</dbReference>
<dbReference type="InterPro" id="IPR001723">
    <property type="entry name" value="Nuclear_hrmn_rcpt"/>
</dbReference>
<evidence type="ECO:0000256" key="3">
    <source>
        <dbReference type="ARBA" id="ARBA00022833"/>
    </source>
</evidence>
<evidence type="ECO:0000256" key="1">
    <source>
        <dbReference type="ARBA" id="ARBA00022723"/>
    </source>
</evidence>
<dbReference type="InterPro" id="IPR035500">
    <property type="entry name" value="NHR-like_dom_sf"/>
</dbReference>
<dbReference type="InterPro" id="IPR000536">
    <property type="entry name" value="Nucl_hrmn_rcpt_lig-bd"/>
</dbReference>
<dbReference type="STRING" id="135651.G0PIG9"/>
<dbReference type="PROSITE" id="PS51030">
    <property type="entry name" value="NUCLEAR_REC_DBD_2"/>
    <property type="match status" value="1"/>
</dbReference>
<keyword evidence="4" id="KW-0805">Transcription regulation</keyword>
<feature type="domain" description="Nuclear receptor" evidence="9">
    <location>
        <begin position="8"/>
        <end position="84"/>
    </location>
</feature>
<evidence type="ECO:0000259" key="9">
    <source>
        <dbReference type="PROSITE" id="PS51030"/>
    </source>
</evidence>
<dbReference type="Gene3D" id="1.10.565.10">
    <property type="entry name" value="Retinoid X Receptor"/>
    <property type="match status" value="1"/>
</dbReference>